<proteinExistence type="inferred from homology"/>
<evidence type="ECO:0000256" key="6">
    <source>
        <dbReference type="ARBA" id="ARBA00023136"/>
    </source>
</evidence>
<keyword evidence="5 7" id="KW-1133">Transmembrane helix</keyword>
<dbReference type="PANTHER" id="PTHR34582:SF6">
    <property type="entry name" value="UPF0702 TRANSMEMBRANE PROTEIN YCAP"/>
    <property type="match status" value="1"/>
</dbReference>
<dbReference type="GO" id="GO:0005886">
    <property type="term" value="C:plasma membrane"/>
    <property type="evidence" value="ECO:0007669"/>
    <property type="project" value="UniProtKB-SubCell"/>
</dbReference>
<feature type="transmembrane region" description="Helical" evidence="7">
    <location>
        <begin position="71"/>
        <end position="91"/>
    </location>
</feature>
<dbReference type="Proteomes" id="UP000293162">
    <property type="component" value="Unassembled WGS sequence"/>
</dbReference>
<evidence type="ECO:0000256" key="5">
    <source>
        <dbReference type="ARBA" id="ARBA00022989"/>
    </source>
</evidence>
<keyword evidence="10" id="KW-1185">Reference proteome</keyword>
<name>A0A4Q5LUC7_9BACT</name>
<evidence type="ECO:0000313" key="9">
    <source>
        <dbReference type="EMBL" id="RYU93135.1"/>
    </source>
</evidence>
<evidence type="ECO:0000256" key="7">
    <source>
        <dbReference type="SAM" id="Phobius"/>
    </source>
</evidence>
<evidence type="ECO:0000256" key="2">
    <source>
        <dbReference type="ARBA" id="ARBA00006448"/>
    </source>
</evidence>
<feature type="transmembrane region" description="Helical" evidence="7">
    <location>
        <begin position="48"/>
        <end position="65"/>
    </location>
</feature>
<dbReference type="RefSeq" id="WP_130023724.1">
    <property type="nucleotide sequence ID" value="NZ_SEWF01000055.1"/>
</dbReference>
<comment type="similarity">
    <text evidence="2">Belongs to the UPF0702 family.</text>
</comment>
<keyword evidence="6 7" id="KW-0472">Membrane</keyword>
<keyword evidence="4 7" id="KW-0812">Transmembrane</keyword>
<dbReference type="EMBL" id="SEWF01000055">
    <property type="protein sequence ID" value="RYU93135.1"/>
    <property type="molecule type" value="Genomic_DNA"/>
</dbReference>
<comment type="subcellular location">
    <subcellularLocation>
        <location evidence="1">Cell membrane</location>
        <topology evidence="1">Multi-pass membrane protein</topology>
    </subcellularLocation>
</comment>
<evidence type="ECO:0000313" key="10">
    <source>
        <dbReference type="Proteomes" id="UP000293162"/>
    </source>
</evidence>
<dbReference type="PANTHER" id="PTHR34582">
    <property type="entry name" value="UPF0702 TRANSMEMBRANE PROTEIN YCAP"/>
    <property type="match status" value="1"/>
</dbReference>
<dbReference type="Gene3D" id="3.30.240.20">
    <property type="entry name" value="bsu07140 like domains"/>
    <property type="match status" value="1"/>
</dbReference>
<feature type="domain" description="YetF C-terminal" evidence="8">
    <location>
        <begin position="93"/>
        <end position="164"/>
    </location>
</feature>
<comment type="caution">
    <text evidence="9">The sequence shown here is derived from an EMBL/GenBank/DDBJ whole genome shotgun (WGS) entry which is preliminary data.</text>
</comment>
<accession>A0A4Q5LUC7</accession>
<dbReference type="Pfam" id="PF04239">
    <property type="entry name" value="DUF421"/>
    <property type="match status" value="1"/>
</dbReference>
<dbReference type="InterPro" id="IPR007353">
    <property type="entry name" value="DUF421"/>
</dbReference>
<organism evidence="9 10">
    <name type="scientific">Emticicia agri</name>
    <dbReference type="NCBI Taxonomy" id="2492393"/>
    <lineage>
        <taxon>Bacteria</taxon>
        <taxon>Pseudomonadati</taxon>
        <taxon>Bacteroidota</taxon>
        <taxon>Cytophagia</taxon>
        <taxon>Cytophagales</taxon>
        <taxon>Leadbetterellaceae</taxon>
        <taxon>Emticicia</taxon>
    </lineage>
</organism>
<gene>
    <name evidence="9" type="ORF">EWM59_23625</name>
</gene>
<evidence type="ECO:0000259" key="8">
    <source>
        <dbReference type="Pfam" id="PF04239"/>
    </source>
</evidence>
<keyword evidence="3" id="KW-1003">Cell membrane</keyword>
<sequence>METLQEIFSHETELTALQMALRATAVFFIAFALIRIAGRRSFGIRTPIDNILVILLGAILSRAVVGTSPFLPIIVASLTLCVLHRVIGWLFTHYDKFGRVVEGEKIILYENGDFLKNNMRRGLVREEDIMQAVRKATFSDSIEDIDKIYLEHDGEISMIKKYSQKLETTKKRLIHEN</sequence>
<dbReference type="InterPro" id="IPR023090">
    <property type="entry name" value="UPF0702_alpha/beta_dom_sf"/>
</dbReference>
<evidence type="ECO:0000256" key="3">
    <source>
        <dbReference type="ARBA" id="ARBA00022475"/>
    </source>
</evidence>
<evidence type="ECO:0000256" key="1">
    <source>
        <dbReference type="ARBA" id="ARBA00004651"/>
    </source>
</evidence>
<reference evidence="9 10" key="1">
    <citation type="submission" date="2019-02" db="EMBL/GenBank/DDBJ databases">
        <title>Bacterial novel species Emticicia sp. 17J42-9 isolated from soil.</title>
        <authorList>
            <person name="Jung H.-Y."/>
        </authorList>
    </citation>
    <scope>NUCLEOTIDE SEQUENCE [LARGE SCALE GENOMIC DNA]</scope>
    <source>
        <strain evidence="9 10">17J42-9</strain>
    </source>
</reference>
<feature type="transmembrane region" description="Helical" evidence="7">
    <location>
        <begin position="16"/>
        <end position="36"/>
    </location>
</feature>
<protein>
    <submittedName>
        <fullName evidence="9">DUF421 domain-containing protein</fullName>
    </submittedName>
</protein>
<evidence type="ECO:0000256" key="4">
    <source>
        <dbReference type="ARBA" id="ARBA00022692"/>
    </source>
</evidence>
<dbReference type="OrthoDB" id="9793799at2"/>
<dbReference type="AlphaFoldDB" id="A0A4Q5LUC7"/>